<dbReference type="Gene3D" id="3.30.450.20">
    <property type="entry name" value="PAS domain"/>
    <property type="match status" value="2"/>
</dbReference>
<feature type="domain" description="PAS" evidence="2">
    <location>
        <begin position="46"/>
        <end position="92"/>
    </location>
</feature>
<dbReference type="PANTHER" id="PTHR44757">
    <property type="entry name" value="DIGUANYLATE CYCLASE DGCP"/>
    <property type="match status" value="1"/>
</dbReference>
<evidence type="ECO:0000256" key="1">
    <source>
        <dbReference type="SAM" id="MobiDB-lite"/>
    </source>
</evidence>
<dbReference type="Pfam" id="PF13188">
    <property type="entry name" value="PAS_8"/>
    <property type="match status" value="1"/>
</dbReference>
<feature type="compositionally biased region" description="Basic residues" evidence="1">
    <location>
        <begin position="16"/>
        <end position="26"/>
    </location>
</feature>
<organism evidence="3 4">
    <name type="scientific">Streptomyces tanashiensis</name>
    <dbReference type="NCBI Taxonomy" id="67367"/>
    <lineage>
        <taxon>Bacteria</taxon>
        <taxon>Bacillati</taxon>
        <taxon>Actinomycetota</taxon>
        <taxon>Actinomycetes</taxon>
        <taxon>Kitasatosporales</taxon>
        <taxon>Streptomycetaceae</taxon>
        <taxon>Streptomyces</taxon>
    </lineage>
</organism>
<dbReference type="InterPro" id="IPR013656">
    <property type="entry name" value="PAS_4"/>
</dbReference>
<dbReference type="InterPro" id="IPR035965">
    <property type="entry name" value="PAS-like_dom_sf"/>
</dbReference>
<dbReference type="Proteomes" id="UP001164506">
    <property type="component" value="Chromosome"/>
</dbReference>
<dbReference type="SMART" id="SM00091">
    <property type="entry name" value="PAS"/>
    <property type="match status" value="2"/>
</dbReference>
<dbReference type="EMBL" id="CP084204">
    <property type="protein sequence ID" value="UZX26042.1"/>
    <property type="molecule type" value="Genomic_DNA"/>
</dbReference>
<reference evidence="3" key="1">
    <citation type="submission" date="2021-09" db="EMBL/GenBank/DDBJ databases">
        <title>Complete genome sequence and metabolic characterization of Streptomyces tanashiensis DSM 731 the producer of antibacterial Kalafungin and diverse secondary metabolites.</title>
        <authorList>
            <person name="Abbasi M.N."/>
            <person name="Anwar M.N."/>
            <person name="Alam K."/>
            <person name="Shoaib M."/>
            <person name="Lin Z."/>
            <person name="Hayat M."/>
            <person name="Ali M.I."/>
            <person name="Malik H.M.T."/>
            <person name="Ahmed I."/>
            <person name="Li A."/>
            <person name="Hailong Wang H."/>
            <person name="Zhang Y."/>
        </authorList>
    </citation>
    <scope>NUCLEOTIDE SEQUENCE</scope>
    <source>
        <strain evidence="3">Kala</strain>
    </source>
</reference>
<dbReference type="InterPro" id="IPR052155">
    <property type="entry name" value="Biofilm_reg_signaling"/>
</dbReference>
<sequence length="561" mass="60547">MPGIAGEESATSHAPASRRTKVRGRRDRQEESAVNFEKSQAVLPHEEVVDFVPDAVLIVDDNGTVARANRAAAALLGYERHSVEGRGVLDFLPSFDWNLTRLPSETRDLGSTQTTGLRTIARTCDGRTFTTDISTMRLDRDVRYENIPYGSSLVISLRDVTSAEDAQGAFSRSLPQAEAVLRTASEALVGTDTDGRIDLVNPAAARLLGGKASELGGCELLTRLTPLGHDGEPLDVENTPWALALRTGRTSRLPGQELRTSDGTRLTADIAVRPVTETGRIIGAVVALTDRRPYETLADGYLAAQTRSVRHHEAELARQQQRTDRAVEHAGELTDFLSGPLMGALHHLHAETSRLAGDRSRPLWPEATDSLEALAANLRMTMALVNARSQPYRPDRTPPGPQRRTVLIDDVVQAGLRAATTFAGPAHVQFSVHAPRFAVHVDADDMTTAVGRLIAEVIHTKDDSAALGPHHVFVAALQQRSLLRIEVRCPYSGRVREHFGIARGITEAHGGTLRTHRAPGDSGSTYVLELPAAVQDDAIAGPDATASAALRPTGRHRSLTA</sequence>
<feature type="region of interest" description="Disordered" evidence="1">
    <location>
        <begin position="1"/>
        <end position="35"/>
    </location>
</feature>
<name>A0ABY6R7Q3_9ACTN</name>
<accession>A0ABY6R7Q3</accession>
<evidence type="ECO:0000259" key="2">
    <source>
        <dbReference type="PROSITE" id="PS50112"/>
    </source>
</evidence>
<dbReference type="InterPro" id="IPR000014">
    <property type="entry name" value="PAS"/>
</dbReference>
<dbReference type="PROSITE" id="PS50112">
    <property type="entry name" value="PAS"/>
    <property type="match status" value="2"/>
</dbReference>
<proteinExistence type="predicted"/>
<keyword evidence="4" id="KW-1185">Reference proteome</keyword>
<evidence type="ECO:0000313" key="4">
    <source>
        <dbReference type="Proteomes" id="UP001164506"/>
    </source>
</evidence>
<evidence type="ECO:0000313" key="3">
    <source>
        <dbReference type="EMBL" id="UZX26042.1"/>
    </source>
</evidence>
<dbReference type="CDD" id="cd00130">
    <property type="entry name" value="PAS"/>
    <property type="match status" value="1"/>
</dbReference>
<dbReference type="PANTHER" id="PTHR44757:SF2">
    <property type="entry name" value="BIOFILM ARCHITECTURE MAINTENANCE PROTEIN MBAA"/>
    <property type="match status" value="1"/>
</dbReference>
<feature type="domain" description="PAS" evidence="2">
    <location>
        <begin position="173"/>
        <end position="217"/>
    </location>
</feature>
<protein>
    <submittedName>
        <fullName evidence="3">PAS domain S-box protein</fullName>
    </submittedName>
</protein>
<dbReference type="Pfam" id="PF08448">
    <property type="entry name" value="PAS_4"/>
    <property type="match status" value="1"/>
</dbReference>
<dbReference type="NCBIfam" id="TIGR00229">
    <property type="entry name" value="sensory_box"/>
    <property type="match status" value="2"/>
</dbReference>
<gene>
    <name evidence="3" type="ORF">LDH80_37525</name>
</gene>
<dbReference type="SUPFAM" id="SSF55785">
    <property type="entry name" value="PYP-like sensor domain (PAS domain)"/>
    <property type="match status" value="2"/>
</dbReference>